<protein>
    <recommendedName>
        <fullName evidence="4">FYVE-type domain-containing protein</fullName>
    </recommendedName>
</protein>
<dbReference type="EMBL" id="JARPOI010000016">
    <property type="protein sequence ID" value="KAJ9145755.1"/>
    <property type="molecule type" value="Genomic_DNA"/>
</dbReference>
<reference evidence="2" key="1">
    <citation type="journal article" date="2023" name="Plant Biotechnol. J.">
        <title>Chromosome-level wild Hevea brasiliensis genome provides new tools for genomic-assisted breeding and valuable loci to elevate rubber yield.</title>
        <authorList>
            <person name="Cheng H."/>
            <person name="Song X."/>
            <person name="Hu Y."/>
            <person name="Wu T."/>
            <person name="Yang Q."/>
            <person name="An Z."/>
            <person name="Feng S."/>
            <person name="Deng Z."/>
            <person name="Wu W."/>
            <person name="Zeng X."/>
            <person name="Tu M."/>
            <person name="Wang X."/>
            <person name="Huang H."/>
        </authorList>
    </citation>
    <scope>NUCLEOTIDE SEQUENCE</scope>
    <source>
        <strain evidence="2">MT/VB/25A 57/8</strain>
    </source>
</reference>
<gene>
    <name evidence="2" type="ORF">P3X46_028100</name>
</gene>
<feature type="region of interest" description="Disordered" evidence="1">
    <location>
        <begin position="278"/>
        <end position="325"/>
    </location>
</feature>
<evidence type="ECO:0008006" key="4">
    <source>
        <dbReference type="Google" id="ProtNLM"/>
    </source>
</evidence>
<evidence type="ECO:0000313" key="3">
    <source>
        <dbReference type="Proteomes" id="UP001174677"/>
    </source>
</evidence>
<proteinExistence type="predicted"/>
<evidence type="ECO:0000313" key="2">
    <source>
        <dbReference type="EMBL" id="KAJ9145755.1"/>
    </source>
</evidence>
<evidence type="ECO:0000256" key="1">
    <source>
        <dbReference type="SAM" id="MobiDB-lite"/>
    </source>
</evidence>
<dbReference type="PANTHER" id="PTHR36486">
    <property type="entry name" value="OS01G0977800 PROTEIN"/>
    <property type="match status" value="1"/>
</dbReference>
<name>A0ABQ9KQX9_HEVBR</name>
<dbReference type="InterPro" id="IPR053057">
    <property type="entry name" value="XLG_GTP-binding"/>
</dbReference>
<feature type="compositionally biased region" description="Low complexity" evidence="1">
    <location>
        <begin position="302"/>
        <end position="317"/>
    </location>
</feature>
<comment type="caution">
    <text evidence="2">The sequence shown here is derived from an EMBL/GenBank/DDBJ whole genome shotgun (WGS) entry which is preliminary data.</text>
</comment>
<dbReference type="Proteomes" id="UP001174677">
    <property type="component" value="Chromosome 16"/>
</dbReference>
<dbReference type="PANTHER" id="PTHR36486:SF2">
    <property type="entry name" value="OS01G0977800 PROTEIN"/>
    <property type="match status" value="1"/>
</dbReference>
<sequence length="325" mass="36826">MGDLKSVAKARLELEELYLGIPDDSVNLTFQDLANVKENANIAEKKKSTTMETIQEGNKSHVKQASPPNRLPSLDFKLGLQESKNHHAHHHLDDADYEGHKFECHRSPGKHHHHHRLHHDVDGMHVSRGHHRYGYDDHHPSHHRHAEFKHAVENSGAYDDMSIMSMNSTYQERGGRSRRPGIPHSNICAVCSTYIYIFRNRCLVCGRVYCKTCVSIGMGDMTEGRKCIQCLGKKFSHRYIERAGKVGCCSRHPSSVKQAELRWAEKGPRITGEKAYGHSTMVSRSRSPMNPRIPTRPHVNNSPPSFVSSSSTYSPYSANHHHLPL</sequence>
<accession>A0ABQ9KQX9</accession>
<organism evidence="2 3">
    <name type="scientific">Hevea brasiliensis</name>
    <name type="common">Para rubber tree</name>
    <name type="synonym">Siphonia brasiliensis</name>
    <dbReference type="NCBI Taxonomy" id="3981"/>
    <lineage>
        <taxon>Eukaryota</taxon>
        <taxon>Viridiplantae</taxon>
        <taxon>Streptophyta</taxon>
        <taxon>Embryophyta</taxon>
        <taxon>Tracheophyta</taxon>
        <taxon>Spermatophyta</taxon>
        <taxon>Magnoliopsida</taxon>
        <taxon>eudicotyledons</taxon>
        <taxon>Gunneridae</taxon>
        <taxon>Pentapetalae</taxon>
        <taxon>rosids</taxon>
        <taxon>fabids</taxon>
        <taxon>Malpighiales</taxon>
        <taxon>Euphorbiaceae</taxon>
        <taxon>Crotonoideae</taxon>
        <taxon>Micrandreae</taxon>
        <taxon>Hevea</taxon>
    </lineage>
</organism>
<keyword evidence="3" id="KW-1185">Reference proteome</keyword>